<reference evidence="1" key="1">
    <citation type="submission" date="2014-09" db="EMBL/GenBank/DDBJ databases">
        <authorList>
            <person name="Magalhaes I.L.F."/>
            <person name="Oliveira U."/>
            <person name="Santos F.R."/>
            <person name="Vidigal T.H.D.A."/>
            <person name="Brescovit A.D."/>
            <person name="Santos A.J."/>
        </authorList>
    </citation>
    <scope>NUCLEOTIDE SEQUENCE</scope>
    <source>
        <tissue evidence="1">Shoot tissue taken approximately 20 cm above the soil surface</tissue>
    </source>
</reference>
<proteinExistence type="predicted"/>
<dbReference type="AlphaFoldDB" id="A0A0A9E8J7"/>
<protein>
    <submittedName>
        <fullName evidence="1">Uncharacterized protein</fullName>
    </submittedName>
</protein>
<dbReference type="EMBL" id="GBRH01201504">
    <property type="protein sequence ID" value="JAD96391.1"/>
    <property type="molecule type" value="Transcribed_RNA"/>
</dbReference>
<evidence type="ECO:0000313" key="1">
    <source>
        <dbReference type="EMBL" id="JAD96391.1"/>
    </source>
</evidence>
<reference evidence="1" key="2">
    <citation type="journal article" date="2015" name="Data Brief">
        <title>Shoot transcriptome of the giant reed, Arundo donax.</title>
        <authorList>
            <person name="Barrero R.A."/>
            <person name="Guerrero F.D."/>
            <person name="Moolhuijzen P."/>
            <person name="Goolsby J.A."/>
            <person name="Tidwell J."/>
            <person name="Bellgard S.E."/>
            <person name="Bellgard M.I."/>
        </authorList>
    </citation>
    <scope>NUCLEOTIDE SEQUENCE</scope>
    <source>
        <tissue evidence="1">Shoot tissue taken approximately 20 cm above the soil surface</tissue>
    </source>
</reference>
<name>A0A0A9E8J7_ARUDO</name>
<organism evidence="1">
    <name type="scientific">Arundo donax</name>
    <name type="common">Giant reed</name>
    <name type="synonym">Donax arundinaceus</name>
    <dbReference type="NCBI Taxonomy" id="35708"/>
    <lineage>
        <taxon>Eukaryota</taxon>
        <taxon>Viridiplantae</taxon>
        <taxon>Streptophyta</taxon>
        <taxon>Embryophyta</taxon>
        <taxon>Tracheophyta</taxon>
        <taxon>Spermatophyta</taxon>
        <taxon>Magnoliopsida</taxon>
        <taxon>Liliopsida</taxon>
        <taxon>Poales</taxon>
        <taxon>Poaceae</taxon>
        <taxon>PACMAD clade</taxon>
        <taxon>Arundinoideae</taxon>
        <taxon>Arundineae</taxon>
        <taxon>Arundo</taxon>
    </lineage>
</organism>
<sequence>MTPPPCGGEPTRGAAWGCGCGCCCCCCWSRPSISWRRNPSLLSPESDALLAGSPYLTCAFRRAVHMRG</sequence>
<accession>A0A0A9E8J7</accession>